<feature type="region of interest" description="Disordered" evidence="1">
    <location>
        <begin position="1"/>
        <end position="29"/>
    </location>
</feature>
<keyword evidence="3" id="KW-1185">Reference proteome</keyword>
<proteinExistence type="predicted"/>
<dbReference type="Proteomes" id="UP000054911">
    <property type="component" value="Unassembled WGS sequence"/>
</dbReference>
<comment type="caution">
    <text evidence="2">The sequence shown here is derived from an EMBL/GenBank/DDBJ whole genome shotgun (WGS) entry which is preliminary data.</text>
</comment>
<reference evidence="2" key="1">
    <citation type="submission" date="2016-01" db="EMBL/GenBank/DDBJ databases">
        <authorList>
            <person name="Peeters C."/>
        </authorList>
    </citation>
    <scope>NUCLEOTIDE SEQUENCE [LARGE SCALE GENOMIC DNA]</scope>
    <source>
        <strain evidence="2">LMG 29323</strain>
    </source>
</reference>
<protein>
    <submittedName>
        <fullName evidence="2">Uncharacterized protein</fullName>
    </submittedName>
</protein>
<organism evidence="2 3">
    <name type="scientific">Caballeronia pedi</name>
    <dbReference type="NCBI Taxonomy" id="1777141"/>
    <lineage>
        <taxon>Bacteria</taxon>
        <taxon>Pseudomonadati</taxon>
        <taxon>Pseudomonadota</taxon>
        <taxon>Betaproteobacteria</taxon>
        <taxon>Burkholderiales</taxon>
        <taxon>Burkholderiaceae</taxon>
        <taxon>Caballeronia</taxon>
    </lineage>
</organism>
<evidence type="ECO:0000256" key="1">
    <source>
        <dbReference type="SAM" id="MobiDB-lite"/>
    </source>
</evidence>
<evidence type="ECO:0000313" key="3">
    <source>
        <dbReference type="Proteomes" id="UP000054911"/>
    </source>
</evidence>
<dbReference type="EMBL" id="FCOE02000085">
    <property type="protein sequence ID" value="SAL02594.1"/>
    <property type="molecule type" value="Genomic_DNA"/>
</dbReference>
<accession>A0A158E717</accession>
<gene>
    <name evidence="2" type="ORF">AWB80_08395</name>
</gene>
<dbReference type="AlphaFoldDB" id="A0A158E717"/>
<dbReference type="STRING" id="1777141.AWB80_08395"/>
<sequence length="47" mass="5102">MLDGDSHTLSGCESGVLDPSTCESDPRKQSRLGAQVLWFVPVVLDRV</sequence>
<name>A0A158E717_9BURK</name>
<evidence type="ECO:0000313" key="2">
    <source>
        <dbReference type="EMBL" id="SAL02594.1"/>
    </source>
</evidence>